<name>A0ABR2KX28_9EUKA</name>
<evidence type="ECO:0000313" key="2">
    <source>
        <dbReference type="EMBL" id="KAK8895645.1"/>
    </source>
</evidence>
<accession>A0ABR2KX28</accession>
<proteinExistence type="predicted"/>
<gene>
    <name evidence="2" type="ORF">M9Y10_024115</name>
</gene>
<evidence type="ECO:0000313" key="3">
    <source>
        <dbReference type="Proteomes" id="UP001470230"/>
    </source>
</evidence>
<protein>
    <submittedName>
        <fullName evidence="2">Uncharacterized protein</fullName>
    </submittedName>
</protein>
<dbReference type="EMBL" id="JAPFFF010000003">
    <property type="protein sequence ID" value="KAK8895645.1"/>
    <property type="molecule type" value="Genomic_DNA"/>
</dbReference>
<reference evidence="2 3" key="1">
    <citation type="submission" date="2024-04" db="EMBL/GenBank/DDBJ databases">
        <title>Tritrichomonas musculus Genome.</title>
        <authorList>
            <person name="Alves-Ferreira E."/>
            <person name="Grigg M."/>
            <person name="Lorenzi H."/>
            <person name="Galac M."/>
        </authorList>
    </citation>
    <scope>NUCLEOTIDE SEQUENCE [LARGE SCALE GENOMIC DNA]</scope>
    <source>
        <strain evidence="2 3">EAF2021</strain>
    </source>
</reference>
<feature type="signal peptide" evidence="1">
    <location>
        <begin position="1"/>
        <end position="17"/>
    </location>
</feature>
<dbReference type="Proteomes" id="UP001470230">
    <property type="component" value="Unassembled WGS sequence"/>
</dbReference>
<evidence type="ECO:0000256" key="1">
    <source>
        <dbReference type="SAM" id="SignalP"/>
    </source>
</evidence>
<organism evidence="2 3">
    <name type="scientific">Tritrichomonas musculus</name>
    <dbReference type="NCBI Taxonomy" id="1915356"/>
    <lineage>
        <taxon>Eukaryota</taxon>
        <taxon>Metamonada</taxon>
        <taxon>Parabasalia</taxon>
        <taxon>Tritrichomonadida</taxon>
        <taxon>Tritrichomonadidae</taxon>
        <taxon>Tritrichomonas</taxon>
    </lineage>
</organism>
<feature type="chain" id="PRO_5046700356" evidence="1">
    <location>
        <begin position="18"/>
        <end position="318"/>
    </location>
</feature>
<sequence length="318" mass="36672">MILFFLIICIIETDISFVRVNNFTESKRDPASWIFQNYNIIKSIPDFISLIPKISQTKWVFMSSESTAIAPRYVSHILNSIPDEKAKKLLLGRFGCIPTNYVYGNVHEFKLCYRFPILESGFAFTSDLFKNKQFEHIIKEIEKEMYDMKVNKSISFDYDLDSNQDSDNDSTNYKLSSLKLEYLIGLGTYHADVIDDFRFSYFASNSSFRNSLFLASFNPSVSSNLDITFLHASGIRFKEKVSPFADGEIILGTGLSFNGEIFPFDEHVTISCLSRNISLSYSEFKKRQHKGKNDNDDLLICYPPYHYSDNFNVQIACF</sequence>
<keyword evidence="1" id="KW-0732">Signal</keyword>
<keyword evidence="3" id="KW-1185">Reference proteome</keyword>
<comment type="caution">
    <text evidence="2">The sequence shown here is derived from an EMBL/GenBank/DDBJ whole genome shotgun (WGS) entry which is preliminary data.</text>
</comment>